<reference evidence="2" key="1">
    <citation type="submission" date="2021-06" db="EMBL/GenBank/DDBJ databases">
        <authorList>
            <person name="Kallberg Y."/>
            <person name="Tangrot J."/>
            <person name="Rosling A."/>
        </authorList>
    </citation>
    <scope>NUCLEOTIDE SEQUENCE</scope>
    <source>
        <strain evidence="2">AZ414A</strain>
    </source>
</reference>
<gene>
    <name evidence="2" type="ORF">DEBURN_LOCUS3803</name>
</gene>
<comment type="caution">
    <text evidence="2">The sequence shown here is derived from an EMBL/GenBank/DDBJ whole genome shotgun (WGS) entry which is preliminary data.</text>
</comment>
<sequence length="175" mass="19822">MSSSGMGNSLSQIPEESRDSLQFINFTSQTNNQQNKQSFSIRSRPAPTKRKSKGALDFILNTSGSGESSQKRSKFDENNSASTDEMKFEFRLKIRWIEESLVTTRILSMRSIKKPCVNFLTNWKRALQQTTSTYRTRPQKAYQIKIVPEKLVEGKNGRGNLDCGVESRTTGRTIG</sequence>
<dbReference type="EMBL" id="CAJVPK010000254">
    <property type="protein sequence ID" value="CAG8483747.1"/>
    <property type="molecule type" value="Genomic_DNA"/>
</dbReference>
<dbReference type="Proteomes" id="UP000789706">
    <property type="component" value="Unassembled WGS sequence"/>
</dbReference>
<organism evidence="2 3">
    <name type="scientific">Diversispora eburnea</name>
    <dbReference type="NCBI Taxonomy" id="1213867"/>
    <lineage>
        <taxon>Eukaryota</taxon>
        <taxon>Fungi</taxon>
        <taxon>Fungi incertae sedis</taxon>
        <taxon>Mucoromycota</taxon>
        <taxon>Glomeromycotina</taxon>
        <taxon>Glomeromycetes</taxon>
        <taxon>Diversisporales</taxon>
        <taxon>Diversisporaceae</taxon>
        <taxon>Diversispora</taxon>
    </lineage>
</organism>
<proteinExistence type="predicted"/>
<protein>
    <submittedName>
        <fullName evidence="2">5452_t:CDS:1</fullName>
    </submittedName>
</protein>
<feature type="non-terminal residue" evidence="2">
    <location>
        <position position="1"/>
    </location>
</feature>
<name>A0A9N8Z8S2_9GLOM</name>
<keyword evidence="3" id="KW-1185">Reference proteome</keyword>
<dbReference type="AlphaFoldDB" id="A0A9N8Z8S2"/>
<evidence type="ECO:0000256" key="1">
    <source>
        <dbReference type="SAM" id="MobiDB-lite"/>
    </source>
</evidence>
<accession>A0A9N8Z8S2</accession>
<dbReference type="OrthoDB" id="2410986at2759"/>
<feature type="compositionally biased region" description="Low complexity" evidence="1">
    <location>
        <begin position="28"/>
        <end position="40"/>
    </location>
</feature>
<evidence type="ECO:0000313" key="2">
    <source>
        <dbReference type="EMBL" id="CAG8483747.1"/>
    </source>
</evidence>
<evidence type="ECO:0000313" key="3">
    <source>
        <dbReference type="Proteomes" id="UP000789706"/>
    </source>
</evidence>
<feature type="region of interest" description="Disordered" evidence="1">
    <location>
        <begin position="28"/>
        <end position="80"/>
    </location>
</feature>